<dbReference type="EMBL" id="JAEKJA010000007">
    <property type="protein sequence ID" value="MBJ3776009.1"/>
    <property type="molecule type" value="Genomic_DNA"/>
</dbReference>
<keyword evidence="6 8" id="KW-0472">Membrane</keyword>
<keyword evidence="7" id="KW-0813">Transport</keyword>
<sequence length="132" mass="13537">MALASPNRRRRRLTLTPLIDVIFLLLLFFMLSSTFLRFAAVDVATATSGAAPATGGVPATLVVSAEGALALNATPVTRDTLMDEIAALAEAGARRILVRAAPGASVEDLVGVMELVRGGPLPMALSGAPVSP</sequence>
<name>A0A934ML38_9HYPH</name>
<evidence type="ECO:0000256" key="4">
    <source>
        <dbReference type="ARBA" id="ARBA00022692"/>
    </source>
</evidence>
<comment type="similarity">
    <text evidence="2 7">Belongs to the ExbD/TolR family.</text>
</comment>
<comment type="subcellular location">
    <subcellularLocation>
        <location evidence="1">Cell membrane</location>
        <topology evidence="1">Single-pass membrane protein</topology>
    </subcellularLocation>
    <subcellularLocation>
        <location evidence="7">Cell membrane</location>
        <topology evidence="7">Single-pass type II membrane protein</topology>
    </subcellularLocation>
</comment>
<dbReference type="GO" id="GO:0005886">
    <property type="term" value="C:plasma membrane"/>
    <property type="evidence" value="ECO:0007669"/>
    <property type="project" value="UniProtKB-SubCell"/>
</dbReference>
<dbReference type="Pfam" id="PF02472">
    <property type="entry name" value="ExbD"/>
    <property type="match status" value="1"/>
</dbReference>
<evidence type="ECO:0000313" key="10">
    <source>
        <dbReference type="Proteomes" id="UP000609531"/>
    </source>
</evidence>
<evidence type="ECO:0000256" key="5">
    <source>
        <dbReference type="ARBA" id="ARBA00022989"/>
    </source>
</evidence>
<feature type="transmembrane region" description="Helical" evidence="8">
    <location>
        <begin position="21"/>
        <end position="40"/>
    </location>
</feature>
<keyword evidence="3" id="KW-1003">Cell membrane</keyword>
<evidence type="ECO:0000256" key="8">
    <source>
        <dbReference type="SAM" id="Phobius"/>
    </source>
</evidence>
<keyword evidence="10" id="KW-1185">Reference proteome</keyword>
<evidence type="ECO:0000256" key="2">
    <source>
        <dbReference type="ARBA" id="ARBA00005811"/>
    </source>
</evidence>
<dbReference type="RefSeq" id="WP_198881899.1">
    <property type="nucleotide sequence ID" value="NZ_JAEKJA010000007.1"/>
</dbReference>
<dbReference type="AlphaFoldDB" id="A0A934ML38"/>
<evidence type="ECO:0000256" key="3">
    <source>
        <dbReference type="ARBA" id="ARBA00022475"/>
    </source>
</evidence>
<accession>A0A934ML38</accession>
<gene>
    <name evidence="9" type="ORF">JCR33_09945</name>
</gene>
<dbReference type="GO" id="GO:0022857">
    <property type="term" value="F:transmembrane transporter activity"/>
    <property type="evidence" value="ECO:0007669"/>
    <property type="project" value="InterPro"/>
</dbReference>
<evidence type="ECO:0000256" key="6">
    <source>
        <dbReference type="ARBA" id="ARBA00023136"/>
    </source>
</evidence>
<evidence type="ECO:0000256" key="7">
    <source>
        <dbReference type="RuleBase" id="RU003879"/>
    </source>
</evidence>
<evidence type="ECO:0000313" key="9">
    <source>
        <dbReference type="EMBL" id="MBJ3776009.1"/>
    </source>
</evidence>
<dbReference type="InterPro" id="IPR003400">
    <property type="entry name" value="ExbD"/>
</dbReference>
<keyword evidence="5 8" id="KW-1133">Transmembrane helix</keyword>
<dbReference type="Proteomes" id="UP000609531">
    <property type="component" value="Unassembled WGS sequence"/>
</dbReference>
<comment type="caution">
    <text evidence="9">The sequence shown here is derived from an EMBL/GenBank/DDBJ whole genome shotgun (WGS) entry which is preliminary data.</text>
</comment>
<dbReference type="Gene3D" id="3.30.420.270">
    <property type="match status" value="1"/>
</dbReference>
<evidence type="ECO:0000256" key="1">
    <source>
        <dbReference type="ARBA" id="ARBA00004162"/>
    </source>
</evidence>
<dbReference type="PANTHER" id="PTHR30558">
    <property type="entry name" value="EXBD MEMBRANE COMPONENT OF PMF-DRIVEN MACROMOLECULE IMPORT SYSTEM"/>
    <property type="match status" value="1"/>
</dbReference>
<keyword evidence="7" id="KW-0653">Protein transport</keyword>
<protein>
    <submittedName>
        <fullName evidence="9">Biopolymer transporter ExbD</fullName>
    </submittedName>
</protein>
<dbReference type="PANTHER" id="PTHR30558:SF3">
    <property type="entry name" value="BIOPOLYMER TRANSPORT PROTEIN EXBD-RELATED"/>
    <property type="match status" value="1"/>
</dbReference>
<proteinExistence type="inferred from homology"/>
<dbReference type="GO" id="GO:0015031">
    <property type="term" value="P:protein transport"/>
    <property type="evidence" value="ECO:0007669"/>
    <property type="project" value="UniProtKB-KW"/>
</dbReference>
<reference evidence="9" key="1">
    <citation type="submission" date="2020-12" db="EMBL/GenBank/DDBJ databases">
        <title>Bacterial taxonomy.</title>
        <authorList>
            <person name="Pan X."/>
        </authorList>
    </citation>
    <scope>NUCLEOTIDE SEQUENCE</scope>
    <source>
        <strain evidence="9">B2012</strain>
    </source>
</reference>
<organism evidence="9 10">
    <name type="scientific">Acuticoccus mangrovi</name>
    <dbReference type="NCBI Taxonomy" id="2796142"/>
    <lineage>
        <taxon>Bacteria</taxon>
        <taxon>Pseudomonadati</taxon>
        <taxon>Pseudomonadota</taxon>
        <taxon>Alphaproteobacteria</taxon>
        <taxon>Hyphomicrobiales</taxon>
        <taxon>Amorphaceae</taxon>
        <taxon>Acuticoccus</taxon>
    </lineage>
</organism>
<keyword evidence="4 7" id="KW-0812">Transmembrane</keyword>